<accession>W7HZ09</accession>
<dbReference type="PANTHER" id="PTHR38795:SF1">
    <property type="entry name" value="DUF6604 DOMAIN-CONTAINING PROTEIN"/>
    <property type="match status" value="1"/>
</dbReference>
<protein>
    <recommendedName>
        <fullName evidence="2">DUF6604 domain-containing protein</fullName>
    </recommendedName>
</protein>
<organism evidence="3 4">
    <name type="scientific">Drechslerella stenobrocha 248</name>
    <dbReference type="NCBI Taxonomy" id="1043628"/>
    <lineage>
        <taxon>Eukaryota</taxon>
        <taxon>Fungi</taxon>
        <taxon>Dikarya</taxon>
        <taxon>Ascomycota</taxon>
        <taxon>Pezizomycotina</taxon>
        <taxon>Orbiliomycetes</taxon>
        <taxon>Orbiliales</taxon>
        <taxon>Orbiliaceae</taxon>
        <taxon>Drechslerella</taxon>
    </lineage>
</organism>
<gene>
    <name evidence="3" type="ORF">DRE_00821</name>
</gene>
<feature type="domain" description="DUF6604" evidence="2">
    <location>
        <begin position="11"/>
        <end position="240"/>
    </location>
</feature>
<feature type="compositionally biased region" description="Basic and acidic residues" evidence="1">
    <location>
        <begin position="51"/>
        <end position="67"/>
    </location>
</feature>
<proteinExistence type="predicted"/>
<evidence type="ECO:0000313" key="4">
    <source>
        <dbReference type="Proteomes" id="UP000024837"/>
    </source>
</evidence>
<dbReference type="HOGENOM" id="CLU_539706_0_0_1"/>
<keyword evidence="4" id="KW-1185">Reference proteome</keyword>
<evidence type="ECO:0000259" key="2">
    <source>
        <dbReference type="Pfam" id="PF20253"/>
    </source>
</evidence>
<dbReference type="InterPro" id="IPR046539">
    <property type="entry name" value="DUF6604"/>
</dbReference>
<dbReference type="Proteomes" id="UP000024837">
    <property type="component" value="Unassembled WGS sequence"/>
</dbReference>
<dbReference type="PANTHER" id="PTHR38795">
    <property type="entry name" value="DUF6604 DOMAIN-CONTAINING PROTEIN"/>
    <property type="match status" value="1"/>
</dbReference>
<feature type="region of interest" description="Disordered" evidence="1">
    <location>
        <begin position="33"/>
        <end position="67"/>
    </location>
</feature>
<reference evidence="3 4" key="1">
    <citation type="submission" date="2013-05" db="EMBL/GenBank/DDBJ databases">
        <title>Drechslerella stenobrocha genome reveals carnivorous origination and mechanical trapping mechanism of predatory fungi.</title>
        <authorList>
            <person name="Liu X."/>
            <person name="Zhang W."/>
            <person name="Liu K."/>
        </authorList>
    </citation>
    <scope>NUCLEOTIDE SEQUENCE [LARGE SCALE GENOMIC DNA]</scope>
    <source>
        <strain evidence="3 4">248</strain>
    </source>
</reference>
<dbReference type="AlphaFoldDB" id="W7HZ09"/>
<dbReference type="Pfam" id="PF20253">
    <property type="entry name" value="DUF6604"/>
    <property type="match status" value="1"/>
</dbReference>
<evidence type="ECO:0000313" key="3">
    <source>
        <dbReference type="EMBL" id="EWC45422.1"/>
    </source>
</evidence>
<name>W7HZ09_9PEZI</name>
<dbReference type="EMBL" id="KI966427">
    <property type="protein sequence ID" value="EWC45422.1"/>
    <property type="molecule type" value="Genomic_DNA"/>
</dbReference>
<dbReference type="OrthoDB" id="5238236at2759"/>
<evidence type="ECO:0000256" key="1">
    <source>
        <dbReference type="SAM" id="MobiDB-lite"/>
    </source>
</evidence>
<sequence>MLEAPRKQYSSYTINTYSIVDWLAETAIKHGYPPSSLADPSEKSNASGGKKNGEAKSGQRREGRNDKFLRAYNIGPSAWVSLAEHISKIPSPSFTVPRILFIILEETILLREEIGATYTRDPGRKHAFAITQLKHIREILLPRQSPTSSLAEDDAFKEILKRQLQDARANELKAKFRDEEHDSFQDHTLGGYYLILDILEIRNIARNAWYLYAENAMELVTATLATNFAIALVREMEADHDAKFPRMCGYEAKTMPYFFAYSNSLATEMPQMEGSGQADPLLSQVYDIGEDIMINCYLSLKAFTEASSFLSPSREFQYMTDKKLKGRWARASLTNRQKLEEDDAILTDIMRWFLGFLSADHAYPDELINAYKNLVSGKEISLWEVFAFQVYLDGHHRLGIDYSRPYTQLKAEACLITKRLEKHEAFCKLANQPIDRSQTQALRKVLDAPNKKYSIEPGKISILLWKLTPMTIYSTANLLPPFSAAFIDLSSVFLKGGGVRAQNWS</sequence>